<dbReference type="EMBL" id="JAMFTS010000001">
    <property type="protein sequence ID" value="KAJ4811837.1"/>
    <property type="molecule type" value="Genomic_DNA"/>
</dbReference>
<dbReference type="AlphaFoldDB" id="A0AAV8H2W2"/>
<organism evidence="3 4">
    <name type="scientific">Rhynchospora pubera</name>
    <dbReference type="NCBI Taxonomy" id="906938"/>
    <lineage>
        <taxon>Eukaryota</taxon>
        <taxon>Viridiplantae</taxon>
        <taxon>Streptophyta</taxon>
        <taxon>Embryophyta</taxon>
        <taxon>Tracheophyta</taxon>
        <taxon>Spermatophyta</taxon>
        <taxon>Magnoliopsida</taxon>
        <taxon>Liliopsida</taxon>
        <taxon>Poales</taxon>
        <taxon>Cyperaceae</taxon>
        <taxon>Cyperoideae</taxon>
        <taxon>Rhynchosporeae</taxon>
        <taxon>Rhynchospora</taxon>
    </lineage>
</organism>
<dbReference type="InterPro" id="IPR058980">
    <property type="entry name" value="Glyco_transf_N"/>
</dbReference>
<dbReference type="GO" id="GO:0008194">
    <property type="term" value="F:UDP-glycosyltransferase activity"/>
    <property type="evidence" value="ECO:0007669"/>
    <property type="project" value="UniProtKB-ARBA"/>
</dbReference>
<proteinExistence type="inferred from homology"/>
<dbReference type="Proteomes" id="UP001140206">
    <property type="component" value="Chromosome 1"/>
</dbReference>
<feature type="domain" description="Glycosyltransferase N-terminal" evidence="2">
    <location>
        <begin position="7"/>
        <end position="239"/>
    </location>
</feature>
<gene>
    <name evidence="3" type="ORF">LUZ62_024403</name>
</gene>
<evidence type="ECO:0000313" key="3">
    <source>
        <dbReference type="EMBL" id="KAJ4811837.1"/>
    </source>
</evidence>
<evidence type="ECO:0000313" key="4">
    <source>
        <dbReference type="Proteomes" id="UP001140206"/>
    </source>
</evidence>
<dbReference type="SUPFAM" id="SSF53756">
    <property type="entry name" value="UDP-Glycosyltransferase/glycogen phosphorylase"/>
    <property type="match status" value="1"/>
</dbReference>
<evidence type="ECO:0000256" key="1">
    <source>
        <dbReference type="ARBA" id="ARBA00009995"/>
    </source>
</evidence>
<dbReference type="PANTHER" id="PTHR48044">
    <property type="entry name" value="GLYCOSYLTRANSFERASE"/>
    <property type="match status" value="1"/>
</dbReference>
<dbReference type="Gene3D" id="3.40.50.2000">
    <property type="entry name" value="Glycogen Phosphorylase B"/>
    <property type="match status" value="3"/>
</dbReference>
<comment type="similarity">
    <text evidence="1">Belongs to the UDP-glycosyltransferase family.</text>
</comment>
<keyword evidence="4" id="KW-1185">Reference proteome</keyword>
<reference evidence="3" key="1">
    <citation type="submission" date="2022-08" db="EMBL/GenBank/DDBJ databases">
        <authorList>
            <person name="Marques A."/>
        </authorList>
    </citation>
    <scope>NUCLEOTIDE SEQUENCE</scope>
    <source>
        <strain evidence="3">RhyPub2mFocal</strain>
        <tissue evidence="3">Leaves</tissue>
    </source>
</reference>
<dbReference type="PANTHER" id="PTHR48044:SF22">
    <property type="entry name" value="GLYCOSYLTRANSFERASE"/>
    <property type="match status" value="1"/>
</dbReference>
<name>A0AAV8H2W2_9POAL</name>
<dbReference type="Pfam" id="PF26168">
    <property type="entry name" value="Glyco_transf_N"/>
    <property type="match status" value="1"/>
</dbReference>
<accession>A0AAV8H2W2</accession>
<comment type="caution">
    <text evidence="3">The sequence shown here is derived from an EMBL/GenBank/DDBJ whole genome shotgun (WGS) entry which is preliminary data.</text>
</comment>
<evidence type="ECO:0000259" key="2">
    <source>
        <dbReference type="Pfam" id="PF26168"/>
    </source>
</evidence>
<dbReference type="GO" id="GO:1901135">
    <property type="term" value="P:carbohydrate derivative metabolic process"/>
    <property type="evidence" value="ECO:0007669"/>
    <property type="project" value="UniProtKB-ARBA"/>
</dbReference>
<sequence length="327" mass="36235">MEAIKTNISIVTVPFPAQGHLNQLLHLALNLSFHGLAVHYAAFAPHIQQAKLRLQGWPDSALDNLHFHNLPIPSFSCPPPDPNSTISFPVHLQPLFDASELVLPHIASLLHSLSATSRRIVVIFDRFVSFAAREASTLPNAESYCFQCVPISQDLVFLGHDGPTADLLQSHGLTIPSLDGCITEDFFAMMIGHYKMSGLEYSGILMNTCRFMEGEFIDLLAQQPDFIGKRHFAIGPLNPTTPVRANGQRHLSLEWLDDQPSRDWDRRNEILLAGEIEEAIKKVMVYDSGDEIKQRTKKLGEDVMQAAADGGSSNIELLGFIAHVTRP</sequence>
<protein>
    <submittedName>
        <fullName evidence="3">Glycosyltransferase</fullName>
    </submittedName>
</protein>